<dbReference type="EMBL" id="JARGDH010000002">
    <property type="protein sequence ID" value="KAL0275731.1"/>
    <property type="molecule type" value="Genomic_DNA"/>
</dbReference>
<evidence type="ECO:0000256" key="4">
    <source>
        <dbReference type="ARBA" id="ARBA00022989"/>
    </source>
</evidence>
<keyword evidence="5 6" id="KW-0472">Membrane</keyword>
<protein>
    <recommendedName>
        <fullName evidence="7">G-protein coupled receptors family 1 profile domain-containing protein</fullName>
    </recommendedName>
</protein>
<dbReference type="EMBL" id="JARGDH010000002">
    <property type="protein sequence ID" value="KAL0275732.1"/>
    <property type="molecule type" value="Genomic_DNA"/>
</dbReference>
<evidence type="ECO:0000256" key="6">
    <source>
        <dbReference type="SAM" id="Phobius"/>
    </source>
</evidence>
<dbReference type="Pfam" id="PF00001">
    <property type="entry name" value="7tm_1"/>
    <property type="match status" value="1"/>
</dbReference>
<reference evidence="8" key="1">
    <citation type="journal article" date="2024" name="Gigascience">
        <title>Chromosome-level genome of the poultry shaft louse Menopon gallinae provides insight into the host-switching and adaptive evolution of parasitic lice.</title>
        <authorList>
            <person name="Xu Y."/>
            <person name="Ma L."/>
            <person name="Liu S."/>
            <person name="Liang Y."/>
            <person name="Liu Q."/>
            <person name="He Z."/>
            <person name="Tian L."/>
            <person name="Duan Y."/>
            <person name="Cai W."/>
            <person name="Li H."/>
            <person name="Song F."/>
        </authorList>
    </citation>
    <scope>NUCLEOTIDE SEQUENCE</scope>
    <source>
        <strain evidence="8">Cailab_2023a</strain>
    </source>
</reference>
<feature type="domain" description="G-protein coupled receptors family 1 profile" evidence="7">
    <location>
        <begin position="46"/>
        <end position="309"/>
    </location>
</feature>
<dbReference type="PANTHER" id="PTHR46641:SF2">
    <property type="entry name" value="FMRFAMIDE RECEPTOR"/>
    <property type="match status" value="1"/>
</dbReference>
<name>A0AAW2I1C8_9NEOP</name>
<dbReference type="PANTHER" id="PTHR46641">
    <property type="entry name" value="FMRFAMIDE RECEPTOR-RELATED"/>
    <property type="match status" value="1"/>
</dbReference>
<gene>
    <name evidence="8" type="ORF">PYX00_003503</name>
</gene>
<feature type="transmembrane region" description="Helical" evidence="6">
    <location>
        <begin position="253"/>
        <end position="275"/>
    </location>
</feature>
<feature type="transmembrane region" description="Helical" evidence="6">
    <location>
        <begin position="111"/>
        <end position="132"/>
    </location>
</feature>
<dbReference type="GO" id="GO:0016020">
    <property type="term" value="C:membrane"/>
    <property type="evidence" value="ECO:0007669"/>
    <property type="project" value="UniProtKB-SubCell"/>
</dbReference>
<dbReference type="InterPro" id="IPR017452">
    <property type="entry name" value="GPCR_Rhodpsn_7TM"/>
</dbReference>
<evidence type="ECO:0000259" key="7">
    <source>
        <dbReference type="PROSITE" id="PS50262"/>
    </source>
</evidence>
<comment type="caution">
    <text evidence="8">The sequence shown here is derived from an EMBL/GenBank/DDBJ whole genome shotgun (WGS) entry which is preliminary data.</text>
</comment>
<organism evidence="8">
    <name type="scientific">Menopon gallinae</name>
    <name type="common">poultry shaft louse</name>
    <dbReference type="NCBI Taxonomy" id="328185"/>
    <lineage>
        <taxon>Eukaryota</taxon>
        <taxon>Metazoa</taxon>
        <taxon>Ecdysozoa</taxon>
        <taxon>Arthropoda</taxon>
        <taxon>Hexapoda</taxon>
        <taxon>Insecta</taxon>
        <taxon>Pterygota</taxon>
        <taxon>Neoptera</taxon>
        <taxon>Paraneoptera</taxon>
        <taxon>Psocodea</taxon>
        <taxon>Troctomorpha</taxon>
        <taxon>Phthiraptera</taxon>
        <taxon>Amblycera</taxon>
        <taxon>Menoponidae</taxon>
        <taxon>Menopon</taxon>
    </lineage>
</organism>
<dbReference type="Gene3D" id="1.20.1070.10">
    <property type="entry name" value="Rhodopsin 7-helix transmembrane proteins"/>
    <property type="match status" value="1"/>
</dbReference>
<dbReference type="SUPFAM" id="SSF81321">
    <property type="entry name" value="Family A G protein-coupled receptor-like"/>
    <property type="match status" value="1"/>
</dbReference>
<dbReference type="PROSITE" id="PS50262">
    <property type="entry name" value="G_PROTEIN_RECEP_F1_2"/>
    <property type="match status" value="1"/>
</dbReference>
<comment type="similarity">
    <text evidence="2">Belongs to the G-protein coupled receptor 1 family.</text>
</comment>
<feature type="transmembrane region" description="Helical" evidence="6">
    <location>
        <begin position="210"/>
        <end position="232"/>
    </location>
</feature>
<proteinExistence type="inferred from homology"/>
<sequence>MTNFSYDSENETSYIGENDEYDDDVLFEFVTHGVLLNVVGFLGVFGNIISMIILSRPQMRSSINYLLIGLARCDTVLIITSVLLFGLPAIYHRTGYLFTYKYGVFPYIAPVVYPLALTAQTITVYLTLTVTLERFVAVCHPLQARSLCTYGRARLYVIFIIVFSTLYNLPRFFESKRDIEFNRKHNMTVFVITASSLRQNEMYISIYVHWLYLLFIYFIPFTCLAVLNAAIYRQVRKANHERARLSRLQKKEIGLATMLICVVIVFFLCNFLALVNNIIEAFYGELYDKLVKTSNLLVTINSSVNFVVYVTFGEKFRRLFVKLFCSPIIYLLGGSGRESPDGTHDDSLISNGDNRNYSVRSSQGCPLHRSGTTIIRNGGTFSENEKFKSSLNRSVRTSRAPSLGPCVYYPARTMALTELDSFPSSAFNQM</sequence>
<evidence type="ECO:0000313" key="8">
    <source>
        <dbReference type="EMBL" id="KAL0275731.1"/>
    </source>
</evidence>
<dbReference type="GO" id="GO:0004930">
    <property type="term" value="F:G protein-coupled receptor activity"/>
    <property type="evidence" value="ECO:0007669"/>
    <property type="project" value="InterPro"/>
</dbReference>
<evidence type="ECO:0000256" key="1">
    <source>
        <dbReference type="ARBA" id="ARBA00004370"/>
    </source>
</evidence>
<evidence type="ECO:0000256" key="3">
    <source>
        <dbReference type="ARBA" id="ARBA00022692"/>
    </source>
</evidence>
<dbReference type="CDD" id="cd14978">
    <property type="entry name" value="7tmA_FMRFamide_R-like"/>
    <property type="match status" value="1"/>
</dbReference>
<dbReference type="AlphaFoldDB" id="A0AAW2I1C8"/>
<evidence type="ECO:0000256" key="5">
    <source>
        <dbReference type="ARBA" id="ARBA00023136"/>
    </source>
</evidence>
<keyword evidence="4 6" id="KW-1133">Transmembrane helix</keyword>
<dbReference type="PRINTS" id="PR00237">
    <property type="entry name" value="GPCRRHODOPSN"/>
</dbReference>
<dbReference type="SMART" id="SM01381">
    <property type="entry name" value="7TM_GPCR_Srsx"/>
    <property type="match status" value="1"/>
</dbReference>
<dbReference type="InterPro" id="IPR052954">
    <property type="entry name" value="GPCR-Ligand_Int"/>
</dbReference>
<feature type="transmembrane region" description="Helical" evidence="6">
    <location>
        <begin position="66"/>
        <end position="91"/>
    </location>
</feature>
<dbReference type="InterPro" id="IPR000276">
    <property type="entry name" value="GPCR_Rhodpsn"/>
</dbReference>
<comment type="subcellular location">
    <subcellularLocation>
        <location evidence="1">Membrane</location>
    </subcellularLocation>
</comment>
<evidence type="ECO:0000256" key="2">
    <source>
        <dbReference type="ARBA" id="ARBA00010663"/>
    </source>
</evidence>
<feature type="transmembrane region" description="Helical" evidence="6">
    <location>
        <begin position="34"/>
        <end position="54"/>
    </location>
</feature>
<feature type="transmembrane region" description="Helical" evidence="6">
    <location>
        <begin position="153"/>
        <end position="173"/>
    </location>
</feature>
<feature type="transmembrane region" description="Helical" evidence="6">
    <location>
        <begin position="295"/>
        <end position="312"/>
    </location>
</feature>
<keyword evidence="3 6" id="KW-0812">Transmembrane</keyword>
<accession>A0AAW2I1C8</accession>